<feature type="signal peptide" evidence="2">
    <location>
        <begin position="1"/>
        <end position="25"/>
    </location>
</feature>
<evidence type="ECO:0000256" key="1">
    <source>
        <dbReference type="SAM" id="Phobius"/>
    </source>
</evidence>
<accession>A0A093GZK5</accession>
<dbReference type="EMBL" id="KL205872">
    <property type="protein sequence ID" value="KFV75738.1"/>
    <property type="molecule type" value="Genomic_DNA"/>
</dbReference>
<keyword evidence="1" id="KW-0472">Membrane</keyword>
<sequence>LLHVMLHSLLLLLLLLLLGVPNALGLLKLVVVGHPRPQGWACSLLLLLLLVALLLDHLVPPHEEVSELGSHPRVIHVHLLRLRIHPSHGLLRLLLRRRLLRHAGPLHSCLHGAHVLHGWVGVHPSLLRLHVLLWLEPRLTLGDPSLTWHPLGVLGPCVLGSSLLDES</sequence>
<feature type="non-terminal residue" evidence="3">
    <location>
        <position position="1"/>
    </location>
</feature>
<organism evidence="3 4">
    <name type="scientific">Struthio camelus australis</name>
    <dbReference type="NCBI Taxonomy" id="441894"/>
    <lineage>
        <taxon>Eukaryota</taxon>
        <taxon>Metazoa</taxon>
        <taxon>Chordata</taxon>
        <taxon>Craniata</taxon>
        <taxon>Vertebrata</taxon>
        <taxon>Euteleostomi</taxon>
        <taxon>Archelosauria</taxon>
        <taxon>Archosauria</taxon>
        <taxon>Dinosauria</taxon>
        <taxon>Saurischia</taxon>
        <taxon>Theropoda</taxon>
        <taxon>Coelurosauria</taxon>
        <taxon>Aves</taxon>
        <taxon>Palaeognathae</taxon>
        <taxon>Struthioniformes</taxon>
        <taxon>Struthionidae</taxon>
        <taxon>Struthio</taxon>
    </lineage>
</organism>
<protein>
    <submittedName>
        <fullName evidence="3">Uncharacterized protein</fullName>
    </submittedName>
</protein>
<evidence type="ECO:0000313" key="4">
    <source>
        <dbReference type="Proteomes" id="UP000053584"/>
    </source>
</evidence>
<feature type="non-terminal residue" evidence="3">
    <location>
        <position position="167"/>
    </location>
</feature>
<evidence type="ECO:0000313" key="3">
    <source>
        <dbReference type="EMBL" id="KFV75738.1"/>
    </source>
</evidence>
<gene>
    <name evidence="3" type="ORF">N308_03312</name>
</gene>
<keyword evidence="1" id="KW-1133">Transmembrane helix</keyword>
<evidence type="ECO:0000256" key="2">
    <source>
        <dbReference type="SAM" id="SignalP"/>
    </source>
</evidence>
<feature type="transmembrane region" description="Helical" evidence="1">
    <location>
        <begin position="38"/>
        <end position="55"/>
    </location>
</feature>
<dbReference type="Proteomes" id="UP000053584">
    <property type="component" value="Unassembled WGS sequence"/>
</dbReference>
<proteinExistence type="predicted"/>
<keyword evidence="2" id="KW-0732">Signal</keyword>
<keyword evidence="1" id="KW-0812">Transmembrane</keyword>
<reference evidence="3 4" key="1">
    <citation type="submission" date="2014-04" db="EMBL/GenBank/DDBJ databases">
        <title>Genome evolution of avian class.</title>
        <authorList>
            <person name="Zhang G."/>
            <person name="Li C."/>
        </authorList>
    </citation>
    <scope>NUCLEOTIDE SEQUENCE [LARGE SCALE GENOMIC DNA]</scope>
    <source>
        <strain evidence="3">BGI_N308</strain>
    </source>
</reference>
<dbReference type="AlphaFoldDB" id="A0A093GZK5"/>
<feature type="chain" id="PRO_5001884712" evidence="2">
    <location>
        <begin position="26"/>
        <end position="167"/>
    </location>
</feature>
<keyword evidence="4" id="KW-1185">Reference proteome</keyword>
<name>A0A093GZK5_STRCA</name>